<comment type="caution">
    <text evidence="1">The sequence shown here is derived from an EMBL/GenBank/DDBJ whole genome shotgun (WGS) entry which is preliminary data.</text>
</comment>
<dbReference type="RefSeq" id="WP_263846470.1">
    <property type="nucleotide sequence ID" value="NZ_JALIEB010000034.1"/>
</dbReference>
<evidence type="ECO:0000313" key="1">
    <source>
        <dbReference type="EMBL" id="MCV3274266.1"/>
    </source>
</evidence>
<dbReference type="Proteomes" id="UP001208690">
    <property type="component" value="Unassembled WGS sequence"/>
</dbReference>
<keyword evidence="2" id="KW-1185">Reference proteome</keyword>
<organism evidence="1 2">
    <name type="scientific">Roseobacter sinensis</name>
    <dbReference type="NCBI Taxonomy" id="2931391"/>
    <lineage>
        <taxon>Bacteria</taxon>
        <taxon>Pseudomonadati</taxon>
        <taxon>Pseudomonadota</taxon>
        <taxon>Alphaproteobacteria</taxon>
        <taxon>Rhodobacterales</taxon>
        <taxon>Roseobacteraceae</taxon>
        <taxon>Roseobacter</taxon>
    </lineage>
</organism>
<name>A0ABT3BL21_9RHOB</name>
<gene>
    <name evidence="1" type="ORF">MUB52_22775</name>
</gene>
<evidence type="ECO:0000313" key="2">
    <source>
        <dbReference type="Proteomes" id="UP001208690"/>
    </source>
</evidence>
<accession>A0ABT3BL21</accession>
<dbReference type="EMBL" id="JALIEB010000034">
    <property type="protein sequence ID" value="MCV3274266.1"/>
    <property type="molecule type" value="Genomic_DNA"/>
</dbReference>
<protein>
    <submittedName>
        <fullName evidence="1">Uncharacterized protein</fullName>
    </submittedName>
</protein>
<proteinExistence type="predicted"/>
<reference evidence="1 2" key="1">
    <citation type="submission" date="2022-04" db="EMBL/GenBank/DDBJ databases">
        <title>Roseobacter sp. WL0113 is a bacterium isolated from neritic sediment.</title>
        <authorList>
            <person name="Wang L."/>
            <person name="He W."/>
            <person name="Zhang D.-F."/>
        </authorList>
    </citation>
    <scope>NUCLEOTIDE SEQUENCE [LARGE SCALE GENOMIC DNA]</scope>
    <source>
        <strain evidence="1 2">WL0113</strain>
    </source>
</reference>
<sequence length="160" mass="17755">MVDIFSKKEGPRREDVAAKRIISENRQTIHRLADQISNGGFSRSRAAMAKAKEAPKPQGLSIHLLGGTGKAVDPEPVFKISLNGRVVIMDANSGKQLVFLGEMRRKDSQKYFALATKKNGFLSPLDDETQDRLRDLDGVILETGEIEDKFSDVMKDRLGL</sequence>